<dbReference type="Proteomes" id="UP000887226">
    <property type="component" value="Unassembled WGS sequence"/>
</dbReference>
<evidence type="ECO:0000313" key="1">
    <source>
        <dbReference type="EMBL" id="KAG9249256.1"/>
    </source>
</evidence>
<gene>
    <name evidence="1" type="ORF">BJ878DRAFT_506</name>
</gene>
<proteinExistence type="predicted"/>
<name>A0A9P8CL49_9HELO</name>
<evidence type="ECO:0000313" key="2">
    <source>
        <dbReference type="Proteomes" id="UP000887226"/>
    </source>
</evidence>
<protein>
    <submittedName>
        <fullName evidence="1">Uncharacterized protein</fullName>
    </submittedName>
</protein>
<keyword evidence="2" id="KW-1185">Reference proteome</keyword>
<organism evidence="1 2">
    <name type="scientific">Calycina marina</name>
    <dbReference type="NCBI Taxonomy" id="1763456"/>
    <lineage>
        <taxon>Eukaryota</taxon>
        <taxon>Fungi</taxon>
        <taxon>Dikarya</taxon>
        <taxon>Ascomycota</taxon>
        <taxon>Pezizomycotina</taxon>
        <taxon>Leotiomycetes</taxon>
        <taxon>Helotiales</taxon>
        <taxon>Pezizellaceae</taxon>
        <taxon>Calycina</taxon>
    </lineage>
</organism>
<dbReference type="AlphaFoldDB" id="A0A9P8CL49"/>
<reference evidence="1" key="1">
    <citation type="journal article" date="2021" name="IMA Fungus">
        <title>Genomic characterization of three marine fungi, including Emericellopsis atlantica sp. nov. with signatures of a generalist lifestyle and marine biomass degradation.</title>
        <authorList>
            <person name="Hagestad O.C."/>
            <person name="Hou L."/>
            <person name="Andersen J.H."/>
            <person name="Hansen E.H."/>
            <person name="Altermark B."/>
            <person name="Li C."/>
            <person name="Kuhnert E."/>
            <person name="Cox R.J."/>
            <person name="Crous P.W."/>
            <person name="Spatafora J.W."/>
            <person name="Lail K."/>
            <person name="Amirebrahimi M."/>
            <person name="Lipzen A."/>
            <person name="Pangilinan J."/>
            <person name="Andreopoulos W."/>
            <person name="Hayes R.D."/>
            <person name="Ng V."/>
            <person name="Grigoriev I.V."/>
            <person name="Jackson S.A."/>
            <person name="Sutton T.D.S."/>
            <person name="Dobson A.D.W."/>
            <person name="Rama T."/>
        </authorList>
    </citation>
    <scope>NUCLEOTIDE SEQUENCE</scope>
    <source>
        <strain evidence="1">TRa3180A</strain>
    </source>
</reference>
<accession>A0A9P8CL49</accession>
<comment type="caution">
    <text evidence="1">The sequence shown here is derived from an EMBL/GenBank/DDBJ whole genome shotgun (WGS) entry which is preliminary data.</text>
</comment>
<sequence length="57" mass="6831">MMEPTRIVIGSTLRTKHQAHPGRQEWISMLNYLRGWDYSSATWNLQREERPSELDTR</sequence>
<dbReference type="OrthoDB" id="5425890at2759"/>
<dbReference type="EMBL" id="MU253737">
    <property type="protein sequence ID" value="KAG9249256.1"/>
    <property type="molecule type" value="Genomic_DNA"/>
</dbReference>